<dbReference type="GO" id="GO:0032298">
    <property type="term" value="P:positive regulation of DNA-templated DNA replication initiation"/>
    <property type="evidence" value="ECO:0007669"/>
    <property type="project" value="TreeGrafter"/>
</dbReference>
<dbReference type="PANTHER" id="PTHR38767:SF1">
    <property type="entry name" value="DNA POLYMERASE III SUBUNIT CHI"/>
    <property type="match status" value="1"/>
</dbReference>
<dbReference type="InterPro" id="IPR007459">
    <property type="entry name" value="DNA_pol3_chi"/>
</dbReference>
<dbReference type="EMBL" id="VWNA01000001">
    <property type="protein sequence ID" value="MQT11715.1"/>
    <property type="molecule type" value="Genomic_DNA"/>
</dbReference>
<dbReference type="PANTHER" id="PTHR38767">
    <property type="entry name" value="DNA POLYMERASE III SUBUNIT CHI"/>
    <property type="match status" value="1"/>
</dbReference>
<dbReference type="InterPro" id="IPR036768">
    <property type="entry name" value="PolIII_chi_sf"/>
</dbReference>
<dbReference type="GO" id="GO:0003677">
    <property type="term" value="F:DNA binding"/>
    <property type="evidence" value="ECO:0007669"/>
    <property type="project" value="InterPro"/>
</dbReference>
<dbReference type="Pfam" id="PF04364">
    <property type="entry name" value="DNA_pol3_chi"/>
    <property type="match status" value="1"/>
</dbReference>
<dbReference type="NCBIfam" id="NF004347">
    <property type="entry name" value="PRK05728.1-4"/>
    <property type="match status" value="1"/>
</dbReference>
<proteinExistence type="predicted"/>
<protein>
    <submittedName>
        <fullName evidence="1">DNA polymerase III subunit chi</fullName>
    </submittedName>
</protein>
<dbReference type="RefSeq" id="WP_153478702.1">
    <property type="nucleotide sequence ID" value="NZ_VWNA01000001.1"/>
</dbReference>
<dbReference type="SUPFAM" id="SSF102400">
    <property type="entry name" value="DNA polymerase III chi subunit"/>
    <property type="match status" value="1"/>
</dbReference>
<name>A0A6A7XZ33_9HYPH</name>
<reference evidence="1 2" key="1">
    <citation type="submission" date="2019-09" db="EMBL/GenBank/DDBJ databases">
        <title>Segnochrobactrum spirostomi gen. nov., sp. nov., isolated from the ciliate Spirostomum cf. yagiui and description of a novel family, Segnochrobactraceae fam. nov. within the order Rhizobiales of the class Alphaproteobacteria.</title>
        <authorList>
            <person name="Akter S."/>
            <person name="Shazib S.U.A."/>
            <person name="Shin M.K."/>
        </authorList>
    </citation>
    <scope>NUCLEOTIDE SEQUENCE [LARGE SCALE GENOMIC DNA]</scope>
    <source>
        <strain evidence="1 2">Sp-1</strain>
    </source>
</reference>
<sequence length="149" mass="16768">MTEVLFYHLQGRPLEAVLPPLLEKSLERGWRVVVQTGSRERRDALDAHLWTFRDDSFLPHGTASDGPGADQPVFLTEGQDNPNGATVRFLVDRAAPPDLAPYERAVFVFDGTDEEALAEARLRWKEGKAAGFAVTYWQQSSNGRWERKA</sequence>
<gene>
    <name evidence="1" type="ORF">F0357_03300</name>
</gene>
<evidence type="ECO:0000313" key="1">
    <source>
        <dbReference type="EMBL" id="MQT11715.1"/>
    </source>
</evidence>
<organism evidence="1 2">
    <name type="scientific">Segnochrobactrum spirostomi</name>
    <dbReference type="NCBI Taxonomy" id="2608987"/>
    <lineage>
        <taxon>Bacteria</taxon>
        <taxon>Pseudomonadati</taxon>
        <taxon>Pseudomonadota</taxon>
        <taxon>Alphaproteobacteria</taxon>
        <taxon>Hyphomicrobiales</taxon>
        <taxon>Segnochrobactraceae</taxon>
        <taxon>Segnochrobactrum</taxon>
    </lineage>
</organism>
<accession>A0A6A7XZ33</accession>
<keyword evidence="2" id="KW-1185">Reference proteome</keyword>
<dbReference type="Proteomes" id="UP000332515">
    <property type="component" value="Unassembled WGS sequence"/>
</dbReference>
<evidence type="ECO:0000313" key="2">
    <source>
        <dbReference type="Proteomes" id="UP000332515"/>
    </source>
</evidence>
<dbReference type="GO" id="GO:0003887">
    <property type="term" value="F:DNA-directed DNA polymerase activity"/>
    <property type="evidence" value="ECO:0007669"/>
    <property type="project" value="InterPro"/>
</dbReference>
<comment type="caution">
    <text evidence="1">The sequence shown here is derived from an EMBL/GenBank/DDBJ whole genome shotgun (WGS) entry which is preliminary data.</text>
</comment>
<dbReference type="AlphaFoldDB" id="A0A6A7XZ33"/>
<dbReference type="Gene3D" id="3.40.50.10110">
    <property type="entry name" value="DNA polymerase III subunit chi"/>
    <property type="match status" value="1"/>
</dbReference>
<dbReference type="GO" id="GO:0006260">
    <property type="term" value="P:DNA replication"/>
    <property type="evidence" value="ECO:0007669"/>
    <property type="project" value="InterPro"/>
</dbReference>